<dbReference type="GO" id="GO:0003700">
    <property type="term" value="F:DNA-binding transcription factor activity"/>
    <property type="evidence" value="ECO:0007669"/>
    <property type="project" value="InterPro"/>
</dbReference>
<evidence type="ECO:0000313" key="7">
    <source>
        <dbReference type="Proteomes" id="UP001403385"/>
    </source>
</evidence>
<dbReference type="Pfam" id="PF13411">
    <property type="entry name" value="MerR_1"/>
    <property type="match status" value="1"/>
</dbReference>
<dbReference type="PROSITE" id="PS50937">
    <property type="entry name" value="HTH_MERR_2"/>
    <property type="match status" value="1"/>
</dbReference>
<protein>
    <submittedName>
        <fullName evidence="6">MerR family transcriptional regulator</fullName>
    </submittedName>
</protein>
<evidence type="ECO:0000256" key="1">
    <source>
        <dbReference type="ARBA" id="ARBA00022491"/>
    </source>
</evidence>
<accession>A0AAW9S8K1</accession>
<proteinExistence type="predicted"/>
<dbReference type="PANTHER" id="PTHR30204:SF69">
    <property type="entry name" value="MERR-FAMILY TRANSCRIPTIONAL REGULATOR"/>
    <property type="match status" value="1"/>
</dbReference>
<dbReference type="Proteomes" id="UP001403385">
    <property type="component" value="Unassembled WGS sequence"/>
</dbReference>
<keyword evidence="2" id="KW-0805">Transcription regulation</keyword>
<reference evidence="6 7" key="1">
    <citation type="submission" date="2024-04" db="EMBL/GenBank/DDBJ databases">
        <title>Novel genus in family Flammeovirgaceae.</title>
        <authorList>
            <person name="Nguyen T.H."/>
            <person name="Vuong T.Q."/>
            <person name="Le H."/>
            <person name="Kim S.-G."/>
        </authorList>
    </citation>
    <scope>NUCLEOTIDE SEQUENCE [LARGE SCALE GENOMIC DNA]</scope>
    <source>
        <strain evidence="6 7">JCM 23209</strain>
    </source>
</reference>
<keyword evidence="7" id="KW-1185">Reference proteome</keyword>
<evidence type="ECO:0000256" key="3">
    <source>
        <dbReference type="ARBA" id="ARBA00023125"/>
    </source>
</evidence>
<dbReference type="RefSeq" id="WP_346822122.1">
    <property type="nucleotide sequence ID" value="NZ_JBDKWZ010000008.1"/>
</dbReference>
<dbReference type="EMBL" id="JBDKWZ010000008">
    <property type="protein sequence ID" value="MEN7549346.1"/>
    <property type="molecule type" value="Genomic_DNA"/>
</dbReference>
<evidence type="ECO:0000259" key="5">
    <source>
        <dbReference type="PROSITE" id="PS50937"/>
    </source>
</evidence>
<dbReference type="Gene3D" id="1.10.1660.10">
    <property type="match status" value="1"/>
</dbReference>
<evidence type="ECO:0000256" key="4">
    <source>
        <dbReference type="ARBA" id="ARBA00023163"/>
    </source>
</evidence>
<dbReference type="InterPro" id="IPR000551">
    <property type="entry name" value="MerR-type_HTH_dom"/>
</dbReference>
<dbReference type="PANTHER" id="PTHR30204">
    <property type="entry name" value="REDOX-CYCLING DRUG-SENSING TRANSCRIPTIONAL ACTIVATOR SOXR"/>
    <property type="match status" value="1"/>
</dbReference>
<evidence type="ECO:0000313" key="6">
    <source>
        <dbReference type="EMBL" id="MEN7549346.1"/>
    </source>
</evidence>
<dbReference type="InterPro" id="IPR047057">
    <property type="entry name" value="MerR_fam"/>
</dbReference>
<feature type="domain" description="HTH merR-type" evidence="5">
    <location>
        <begin position="23"/>
        <end position="89"/>
    </location>
</feature>
<dbReference type="CDD" id="cd01105">
    <property type="entry name" value="HTH_GlnR-like"/>
    <property type="match status" value="1"/>
</dbReference>
<keyword evidence="1" id="KW-0678">Repressor</keyword>
<keyword evidence="4" id="KW-0804">Transcription</keyword>
<dbReference type="SUPFAM" id="SSF46955">
    <property type="entry name" value="Putative DNA-binding domain"/>
    <property type="match status" value="1"/>
</dbReference>
<dbReference type="InterPro" id="IPR009061">
    <property type="entry name" value="DNA-bd_dom_put_sf"/>
</dbReference>
<organism evidence="6 7">
    <name type="scientific">Rapidithrix thailandica</name>
    <dbReference type="NCBI Taxonomy" id="413964"/>
    <lineage>
        <taxon>Bacteria</taxon>
        <taxon>Pseudomonadati</taxon>
        <taxon>Bacteroidota</taxon>
        <taxon>Cytophagia</taxon>
        <taxon>Cytophagales</taxon>
        <taxon>Flammeovirgaceae</taxon>
        <taxon>Rapidithrix</taxon>
    </lineage>
</organism>
<dbReference type="AlphaFoldDB" id="A0AAW9S8K1"/>
<keyword evidence="3" id="KW-0238">DNA-binding</keyword>
<evidence type="ECO:0000256" key="2">
    <source>
        <dbReference type="ARBA" id="ARBA00023015"/>
    </source>
</evidence>
<dbReference type="PRINTS" id="PR00040">
    <property type="entry name" value="HTHMERR"/>
</dbReference>
<sequence length="114" mass="13388">MEKPEKKELAFDYDFLNKLIVGIGEVAKITGVPTRQIRYWEEKGILHSLTEEVGKNRRYDYQNIKKILLIKELMDEGFTLEAAVRKVETRMKVLNEMLEKLNLDSSPEDSQEDR</sequence>
<name>A0AAW9S8K1_9BACT</name>
<comment type="caution">
    <text evidence="6">The sequence shown here is derived from an EMBL/GenBank/DDBJ whole genome shotgun (WGS) entry which is preliminary data.</text>
</comment>
<dbReference type="GO" id="GO:0003677">
    <property type="term" value="F:DNA binding"/>
    <property type="evidence" value="ECO:0007669"/>
    <property type="project" value="UniProtKB-KW"/>
</dbReference>
<gene>
    <name evidence="6" type="ORF">AAG747_15590</name>
</gene>
<dbReference type="SMART" id="SM00422">
    <property type="entry name" value="HTH_MERR"/>
    <property type="match status" value="1"/>
</dbReference>